<dbReference type="PANTHER" id="PTHR45630:SF7">
    <property type="entry name" value="ENDOPLASMIC RETICULUM TRANSMEMBRANE HELIX TRANSLOCASE"/>
    <property type="match status" value="1"/>
</dbReference>
<dbReference type="GO" id="GO:0019829">
    <property type="term" value="F:ATPase-coupled monoatomic cation transmembrane transporter activity"/>
    <property type="evidence" value="ECO:0007669"/>
    <property type="project" value="TreeGrafter"/>
</dbReference>
<organism evidence="8 9">
    <name type="scientific">Plakobranchus ocellatus</name>
    <dbReference type="NCBI Taxonomy" id="259542"/>
    <lineage>
        <taxon>Eukaryota</taxon>
        <taxon>Metazoa</taxon>
        <taxon>Spiralia</taxon>
        <taxon>Lophotrochozoa</taxon>
        <taxon>Mollusca</taxon>
        <taxon>Gastropoda</taxon>
        <taxon>Heterobranchia</taxon>
        <taxon>Euthyneura</taxon>
        <taxon>Panpulmonata</taxon>
        <taxon>Sacoglossa</taxon>
        <taxon>Placobranchoidea</taxon>
        <taxon>Plakobranchidae</taxon>
        <taxon>Plakobranchus</taxon>
    </lineage>
</organism>
<dbReference type="Proteomes" id="UP000735302">
    <property type="component" value="Unassembled WGS sequence"/>
</dbReference>
<keyword evidence="6" id="KW-1278">Translocase</keyword>
<name>A0AAV4DRM3_9GAST</name>
<dbReference type="GO" id="GO:0005524">
    <property type="term" value="F:ATP binding"/>
    <property type="evidence" value="ECO:0007669"/>
    <property type="project" value="UniProtKB-KW"/>
</dbReference>
<gene>
    <name evidence="8" type="ORF">PoB_007330000</name>
</gene>
<keyword evidence="2" id="KW-0479">Metal-binding</keyword>
<dbReference type="GO" id="GO:0006874">
    <property type="term" value="P:intracellular calcium ion homeostasis"/>
    <property type="evidence" value="ECO:0007669"/>
    <property type="project" value="TreeGrafter"/>
</dbReference>
<comment type="caution">
    <text evidence="8">The sequence shown here is derived from an EMBL/GenBank/DDBJ whole genome shotgun (WGS) entry which is preliminary data.</text>
</comment>
<evidence type="ECO:0000256" key="3">
    <source>
        <dbReference type="ARBA" id="ARBA00022741"/>
    </source>
</evidence>
<evidence type="ECO:0000256" key="5">
    <source>
        <dbReference type="ARBA" id="ARBA00022842"/>
    </source>
</evidence>
<sequence length="225" mass="25020">MVWIILSVPESFPEPCLHILVKLFNTIWTTGDIPPILEGGFGGSFPKPGKDPFDASHYRPIALRSCLCKTVVPFQNPVRIPLMLLTIDLLRSGAACVRPSSEWEEGGFVNLEKEFEPTLLNTTVYIISMSLQVSTFAVNYKGEPFMERLRDNKPLLYSLAFSATAVLVLASGVVPEVQEQFELVQLPLEFRNIVLGTVIGDIVAVYLIDRIMQFALGGGRLRSTY</sequence>
<evidence type="ECO:0000256" key="6">
    <source>
        <dbReference type="ARBA" id="ARBA00022967"/>
    </source>
</evidence>
<dbReference type="AlphaFoldDB" id="A0AAV4DRM3"/>
<dbReference type="GO" id="GO:0015662">
    <property type="term" value="F:P-type ion transporter activity"/>
    <property type="evidence" value="ECO:0007669"/>
    <property type="project" value="TreeGrafter"/>
</dbReference>
<evidence type="ECO:0000313" key="8">
    <source>
        <dbReference type="EMBL" id="GFO46795.1"/>
    </source>
</evidence>
<keyword evidence="4" id="KW-0067">ATP-binding</keyword>
<evidence type="ECO:0000256" key="4">
    <source>
        <dbReference type="ARBA" id="ARBA00022840"/>
    </source>
</evidence>
<keyword evidence="7" id="KW-1133">Transmembrane helix</keyword>
<evidence type="ECO:0000313" key="9">
    <source>
        <dbReference type="Proteomes" id="UP000735302"/>
    </source>
</evidence>
<accession>A0AAV4DRM3</accession>
<feature type="transmembrane region" description="Helical" evidence="7">
    <location>
        <begin position="193"/>
        <end position="212"/>
    </location>
</feature>
<keyword evidence="7" id="KW-0472">Membrane</keyword>
<dbReference type="GO" id="GO:0005789">
    <property type="term" value="C:endoplasmic reticulum membrane"/>
    <property type="evidence" value="ECO:0007669"/>
    <property type="project" value="TreeGrafter"/>
</dbReference>
<dbReference type="EMBL" id="BLXT01008222">
    <property type="protein sequence ID" value="GFO46795.1"/>
    <property type="molecule type" value="Genomic_DNA"/>
</dbReference>
<evidence type="ECO:0000256" key="1">
    <source>
        <dbReference type="ARBA" id="ARBA00004141"/>
    </source>
</evidence>
<dbReference type="InterPro" id="IPR023298">
    <property type="entry name" value="ATPase_P-typ_TM_dom_sf"/>
</dbReference>
<keyword evidence="3" id="KW-0547">Nucleotide-binding</keyword>
<reference evidence="8 9" key="1">
    <citation type="journal article" date="2021" name="Elife">
        <title>Chloroplast acquisition without the gene transfer in kleptoplastic sea slugs, Plakobranchus ocellatus.</title>
        <authorList>
            <person name="Maeda T."/>
            <person name="Takahashi S."/>
            <person name="Yoshida T."/>
            <person name="Shimamura S."/>
            <person name="Takaki Y."/>
            <person name="Nagai Y."/>
            <person name="Toyoda A."/>
            <person name="Suzuki Y."/>
            <person name="Arimoto A."/>
            <person name="Ishii H."/>
            <person name="Satoh N."/>
            <person name="Nishiyama T."/>
            <person name="Hasebe M."/>
            <person name="Maruyama T."/>
            <person name="Minagawa J."/>
            <person name="Obokata J."/>
            <person name="Shigenobu S."/>
        </authorList>
    </citation>
    <scope>NUCLEOTIDE SEQUENCE [LARGE SCALE GENOMIC DNA]</scope>
</reference>
<evidence type="ECO:0000256" key="2">
    <source>
        <dbReference type="ARBA" id="ARBA00022723"/>
    </source>
</evidence>
<dbReference type="SUPFAM" id="SSF81665">
    <property type="entry name" value="Calcium ATPase, transmembrane domain M"/>
    <property type="match status" value="1"/>
</dbReference>
<feature type="transmembrane region" description="Helical" evidence="7">
    <location>
        <begin position="155"/>
        <end position="173"/>
    </location>
</feature>
<dbReference type="InterPro" id="IPR006544">
    <property type="entry name" value="P-type_TPase_V"/>
</dbReference>
<keyword evidence="9" id="KW-1185">Reference proteome</keyword>
<dbReference type="PANTHER" id="PTHR45630">
    <property type="entry name" value="CATION-TRANSPORTING ATPASE-RELATED"/>
    <property type="match status" value="1"/>
</dbReference>
<proteinExistence type="predicted"/>
<keyword evidence="7" id="KW-0812">Transmembrane</keyword>
<keyword evidence="5" id="KW-0460">Magnesium</keyword>
<dbReference type="GO" id="GO:0046872">
    <property type="term" value="F:metal ion binding"/>
    <property type="evidence" value="ECO:0007669"/>
    <property type="project" value="UniProtKB-KW"/>
</dbReference>
<comment type="subcellular location">
    <subcellularLocation>
        <location evidence="1">Membrane</location>
        <topology evidence="1">Multi-pass membrane protein</topology>
    </subcellularLocation>
</comment>
<evidence type="ECO:0000256" key="7">
    <source>
        <dbReference type="SAM" id="Phobius"/>
    </source>
</evidence>
<protein>
    <submittedName>
        <fullName evidence="8">Cation-transporting ATPase</fullName>
    </submittedName>
</protein>